<evidence type="ECO:0000256" key="9">
    <source>
        <dbReference type="SAM" id="SignalP"/>
    </source>
</evidence>
<evidence type="ECO:0000256" key="6">
    <source>
        <dbReference type="ARBA" id="ARBA00023136"/>
    </source>
</evidence>
<feature type="transmembrane region" description="Helical" evidence="8">
    <location>
        <begin position="164"/>
        <end position="181"/>
    </location>
</feature>
<organism evidence="10">
    <name type="scientific">Lepeophtheirus salmonis</name>
    <name type="common">Salmon louse</name>
    <name type="synonym">Caligus salmonis</name>
    <dbReference type="NCBI Taxonomy" id="72036"/>
    <lineage>
        <taxon>Eukaryota</taxon>
        <taxon>Metazoa</taxon>
        <taxon>Ecdysozoa</taxon>
        <taxon>Arthropoda</taxon>
        <taxon>Crustacea</taxon>
        <taxon>Multicrustacea</taxon>
        <taxon>Hexanauplia</taxon>
        <taxon>Copepoda</taxon>
        <taxon>Siphonostomatoida</taxon>
        <taxon>Caligidae</taxon>
        <taxon>Lepeophtheirus</taxon>
    </lineage>
</organism>
<evidence type="ECO:0000256" key="8">
    <source>
        <dbReference type="SAM" id="Phobius"/>
    </source>
</evidence>
<proteinExistence type="inferred from homology"/>
<evidence type="ECO:0000256" key="5">
    <source>
        <dbReference type="ARBA" id="ARBA00022989"/>
    </source>
</evidence>
<evidence type="ECO:0000256" key="4">
    <source>
        <dbReference type="ARBA" id="ARBA00022692"/>
    </source>
</evidence>
<comment type="subcellular location">
    <subcellularLocation>
        <location evidence="1">Membrane</location>
        <topology evidence="1">Multi-pass membrane protein</topology>
    </subcellularLocation>
</comment>
<protein>
    <recommendedName>
        <fullName evidence="3">Chloride channel CLIC-like protein 1</fullName>
    </recommendedName>
</protein>
<name>A0A0K2TI51_LEPSM</name>
<reference evidence="10" key="1">
    <citation type="submission" date="2014-05" db="EMBL/GenBank/DDBJ databases">
        <authorList>
            <person name="Chronopoulou M."/>
        </authorList>
    </citation>
    <scope>NUCLEOTIDE SEQUENCE</scope>
    <source>
        <tissue evidence="10">Whole organism</tissue>
    </source>
</reference>
<feature type="transmembrane region" description="Helical" evidence="8">
    <location>
        <begin position="290"/>
        <end position="316"/>
    </location>
</feature>
<evidence type="ECO:0000256" key="2">
    <source>
        <dbReference type="ARBA" id="ARBA00005944"/>
    </source>
</evidence>
<dbReference type="InterPro" id="IPR009231">
    <property type="entry name" value="Chloride_chnl_CLIC-like"/>
</dbReference>
<comment type="similarity">
    <text evidence="2">Belongs to the chloride channel MCLC family.</text>
</comment>
<dbReference type="GO" id="GO:0005783">
    <property type="term" value="C:endoplasmic reticulum"/>
    <property type="evidence" value="ECO:0007669"/>
    <property type="project" value="TreeGrafter"/>
</dbReference>
<feature type="compositionally biased region" description="Acidic residues" evidence="7">
    <location>
        <begin position="485"/>
        <end position="497"/>
    </location>
</feature>
<feature type="compositionally biased region" description="Basic and acidic residues" evidence="7">
    <location>
        <begin position="46"/>
        <end position="56"/>
    </location>
</feature>
<dbReference type="GO" id="GO:0005254">
    <property type="term" value="F:chloride channel activity"/>
    <property type="evidence" value="ECO:0007669"/>
    <property type="project" value="TreeGrafter"/>
</dbReference>
<keyword evidence="4 8" id="KW-0812">Transmembrane</keyword>
<feature type="region of interest" description="Disordered" evidence="7">
    <location>
        <begin position="413"/>
        <end position="518"/>
    </location>
</feature>
<keyword evidence="6 8" id="KW-0472">Membrane</keyword>
<dbReference type="PANTHER" id="PTHR34093:SF1">
    <property type="entry name" value="CHLORIDE CHANNEL CLIC-LIKE PROTEIN 1"/>
    <property type="match status" value="1"/>
</dbReference>
<feature type="transmembrane region" description="Helical" evidence="8">
    <location>
        <begin position="188"/>
        <end position="204"/>
    </location>
</feature>
<keyword evidence="5 8" id="KW-1133">Transmembrane helix</keyword>
<feature type="region of interest" description="Disordered" evidence="7">
    <location>
        <begin position="44"/>
        <end position="63"/>
    </location>
</feature>
<evidence type="ECO:0000256" key="3">
    <source>
        <dbReference type="ARBA" id="ARBA00015571"/>
    </source>
</evidence>
<feature type="signal peptide" evidence="9">
    <location>
        <begin position="1"/>
        <end position="20"/>
    </location>
</feature>
<evidence type="ECO:0000256" key="1">
    <source>
        <dbReference type="ARBA" id="ARBA00004141"/>
    </source>
</evidence>
<evidence type="ECO:0000256" key="7">
    <source>
        <dbReference type="SAM" id="MobiDB-lite"/>
    </source>
</evidence>
<dbReference type="AlphaFoldDB" id="A0A0K2TI51"/>
<keyword evidence="9" id="KW-0732">Signal</keyword>
<evidence type="ECO:0000313" key="10">
    <source>
        <dbReference type="EMBL" id="CDW25312.1"/>
    </source>
</evidence>
<dbReference type="GO" id="GO:0016020">
    <property type="term" value="C:membrane"/>
    <property type="evidence" value="ECO:0007669"/>
    <property type="project" value="UniProtKB-SubCell"/>
</dbReference>
<sequence length="518" mass="58860">MKRMLFGLFLLKLITLHVAGNDNLVEESKDGWVDPFEMGYSSSSDFKPEPIVDSKGQESSSTNGEHDLRLLRIVKFFIRALRDSMREEQLSNGSKIVWKTEMTLNSYEFQLLDSFTDLSYSSTSLRDIEDALLSALSSAKPLQEIPLPPKLPYISLPVYDPEDLMIITLFALLLCLGLALFTGIISYGKFFVGFIGLCSIWKWIHLRKSKQLDKDIPCEEEGSWISGYLYPTCKKSTKDHLMNPSYEVAPTQALIDTLSEIFFRPLPIFGDHLGKFFNSLWGDNGFFSAMFGYGFVIIFTLISVPCTIISLFYFGVPKRKKDESDRPNGDRVDNNKLKSLEDQVQKLTSTICTLREVHLQSMEYNMNRRMEEIKMSRDTPRNASLAIKHNAPILEDNPPYKKLKGQYYSAYEASPSSLNEELTKKEEKDDDPTVDGSKSAARVEGNEDKITTLSSNLILSPPTHFKNSKDDEATAKKEDKVKEEEVQDIDDDDEDFEVISKSTPPPETEDEEIKQGHD</sequence>
<feature type="compositionally biased region" description="Basic and acidic residues" evidence="7">
    <location>
        <begin position="467"/>
        <end position="484"/>
    </location>
</feature>
<dbReference type="EMBL" id="HACA01007951">
    <property type="protein sequence ID" value="CDW25312.1"/>
    <property type="molecule type" value="Transcribed_RNA"/>
</dbReference>
<accession>A0A0K2TI51</accession>
<feature type="chain" id="PRO_5005487859" description="Chloride channel CLIC-like protein 1" evidence="9">
    <location>
        <begin position="21"/>
        <end position="518"/>
    </location>
</feature>
<dbReference type="PANTHER" id="PTHR34093">
    <property type="entry name" value="CHLORIDE CHANNEL CLIC-LIKE PROTEIN 1"/>
    <property type="match status" value="1"/>
</dbReference>